<gene>
    <name evidence="1" type="ORF">METZ01_LOCUS145276</name>
</gene>
<reference evidence="1" key="1">
    <citation type="submission" date="2018-05" db="EMBL/GenBank/DDBJ databases">
        <authorList>
            <person name="Lanie J.A."/>
            <person name="Ng W.-L."/>
            <person name="Kazmierczak K.M."/>
            <person name="Andrzejewski T.M."/>
            <person name="Davidsen T.M."/>
            <person name="Wayne K.J."/>
            <person name="Tettelin H."/>
            <person name="Glass J.I."/>
            <person name="Rusch D."/>
            <person name="Podicherti R."/>
            <person name="Tsui H.-C.T."/>
            <person name="Winkler M.E."/>
        </authorList>
    </citation>
    <scope>NUCLEOTIDE SEQUENCE</scope>
</reference>
<protein>
    <submittedName>
        <fullName evidence="1">Uncharacterized protein</fullName>
    </submittedName>
</protein>
<organism evidence="1">
    <name type="scientific">marine metagenome</name>
    <dbReference type="NCBI Taxonomy" id="408172"/>
    <lineage>
        <taxon>unclassified sequences</taxon>
        <taxon>metagenomes</taxon>
        <taxon>ecological metagenomes</taxon>
    </lineage>
</organism>
<dbReference type="EMBL" id="UINC01022556">
    <property type="protein sequence ID" value="SVA92422.1"/>
    <property type="molecule type" value="Genomic_DNA"/>
</dbReference>
<evidence type="ECO:0000313" key="1">
    <source>
        <dbReference type="EMBL" id="SVA92422.1"/>
    </source>
</evidence>
<dbReference type="AlphaFoldDB" id="A0A381ZU96"/>
<sequence>VDNLKMANGYPTISSRPIHCDRSRSVGGTVIDDNDLIGKPGLLSSKAIQAG</sequence>
<accession>A0A381ZU96</accession>
<feature type="non-terminal residue" evidence="1">
    <location>
        <position position="1"/>
    </location>
</feature>
<proteinExistence type="predicted"/>
<name>A0A381ZU96_9ZZZZ</name>